<evidence type="ECO:0000256" key="1">
    <source>
        <dbReference type="SAM" id="Coils"/>
    </source>
</evidence>
<feature type="compositionally biased region" description="Basic and acidic residues" evidence="2">
    <location>
        <begin position="64"/>
        <end position="73"/>
    </location>
</feature>
<feature type="coiled-coil region" evidence="1">
    <location>
        <begin position="90"/>
        <end position="124"/>
    </location>
</feature>
<sequence>MAEKMRRGATKYPTISHNNSSGNESNYDSQQETESNYSDDTDYTPPSGRMRRASVKRLAALGDKSVRGKEVKAHRQPTRRPDPNVFNRNALMARENRKRKKELMEQLEREVIELREKSKKLHWNLARKTAVIKNLKHERKYFQSVIANQTEIVKLLRTLNTNGIPISSSIERSLSTVGQPRKSIPSPDSSTPFHDDRQETDDDYSDDCLNMSPSSEMEDLDAKYPLCFDTLPELPLEFSDAAHSGNRVSINSEHNYFNQHFDDKNADVDLGGVCLHVASGKVSLEFCAFCHTNATTWMHDED</sequence>
<organism evidence="3">
    <name type="scientific">Nyssomyia neivai</name>
    <dbReference type="NCBI Taxonomy" id="330878"/>
    <lineage>
        <taxon>Eukaryota</taxon>
        <taxon>Metazoa</taxon>
        <taxon>Ecdysozoa</taxon>
        <taxon>Arthropoda</taxon>
        <taxon>Hexapoda</taxon>
        <taxon>Insecta</taxon>
        <taxon>Pterygota</taxon>
        <taxon>Neoptera</taxon>
        <taxon>Endopterygota</taxon>
        <taxon>Diptera</taxon>
        <taxon>Nematocera</taxon>
        <taxon>Psychodoidea</taxon>
        <taxon>Psychodidae</taxon>
        <taxon>Nyssomyia</taxon>
    </lineage>
</organism>
<name>A0A1L8DD43_9DIPT</name>
<proteinExistence type="predicted"/>
<feature type="compositionally biased region" description="Polar residues" evidence="2">
    <location>
        <begin position="13"/>
        <end position="36"/>
    </location>
</feature>
<protein>
    <recommendedName>
        <fullName evidence="4">BZIP domain-containing protein</fullName>
    </recommendedName>
</protein>
<evidence type="ECO:0000313" key="3">
    <source>
        <dbReference type="EMBL" id="JAV04250.1"/>
    </source>
</evidence>
<dbReference type="AlphaFoldDB" id="A0A1L8DD43"/>
<accession>A0A1L8DD43</accession>
<evidence type="ECO:0008006" key="4">
    <source>
        <dbReference type="Google" id="ProtNLM"/>
    </source>
</evidence>
<evidence type="ECO:0000256" key="2">
    <source>
        <dbReference type="SAM" id="MobiDB-lite"/>
    </source>
</evidence>
<feature type="region of interest" description="Disordered" evidence="2">
    <location>
        <begin position="171"/>
        <end position="204"/>
    </location>
</feature>
<reference evidence="3" key="1">
    <citation type="submission" date="2016-12" db="EMBL/GenBank/DDBJ databases">
        <title>An insight into the sialome and mialome of the sand fly, Nyssomyia neivai.</title>
        <authorList>
            <person name="Sebastian V."/>
            <person name="Goulart T.M."/>
            <person name="Oliveira W."/>
            <person name="Calvo E."/>
            <person name="Oliveira L.F."/>
            <person name="Pinto M.C."/>
            <person name="Rosselino A.M."/>
            <person name="Ribeiro J.M."/>
        </authorList>
    </citation>
    <scope>NUCLEOTIDE SEQUENCE</scope>
</reference>
<dbReference type="EMBL" id="GFDF01009834">
    <property type="protein sequence ID" value="JAV04250.1"/>
    <property type="molecule type" value="Transcribed_RNA"/>
</dbReference>
<feature type="region of interest" description="Disordered" evidence="2">
    <location>
        <begin position="1"/>
        <end position="85"/>
    </location>
</feature>
<keyword evidence="1" id="KW-0175">Coiled coil</keyword>